<dbReference type="Proteomes" id="UP001444661">
    <property type="component" value="Unassembled WGS sequence"/>
</dbReference>
<sequence length="140" mass="16105">MPFCNSDGANPEHTSVVLARRSDIDEQQQPYDRLDSYHDARKQETEGQPIGPGWHSKLRISARKSPRSLSPLILKYRKEFGFSELPPKLAPLRIWQHSQFHKVKVFSVASNDHHFARAINLSQEMHYTPISAAQELLYTP</sequence>
<feature type="region of interest" description="Disordered" evidence="1">
    <location>
        <begin position="20"/>
        <end position="57"/>
    </location>
</feature>
<reference evidence="2 3" key="1">
    <citation type="submission" date="2023-01" db="EMBL/GenBank/DDBJ databases">
        <title>Analysis of 21 Apiospora genomes using comparative genomics revels a genus with tremendous synthesis potential of carbohydrate active enzymes and secondary metabolites.</title>
        <authorList>
            <person name="Sorensen T."/>
        </authorList>
    </citation>
    <scope>NUCLEOTIDE SEQUENCE [LARGE SCALE GENOMIC DNA]</scope>
    <source>
        <strain evidence="2 3">CBS 33761</strain>
    </source>
</reference>
<comment type="caution">
    <text evidence="2">The sequence shown here is derived from an EMBL/GenBank/DDBJ whole genome shotgun (WGS) entry which is preliminary data.</text>
</comment>
<name>A0ABR1SPR9_9PEZI</name>
<gene>
    <name evidence="2" type="ORF">PG993_008942</name>
</gene>
<proteinExistence type="predicted"/>
<accession>A0ABR1SPR9</accession>
<dbReference type="EMBL" id="JAQQWK010000008">
    <property type="protein sequence ID" value="KAK8036328.1"/>
    <property type="molecule type" value="Genomic_DNA"/>
</dbReference>
<evidence type="ECO:0000256" key="1">
    <source>
        <dbReference type="SAM" id="MobiDB-lite"/>
    </source>
</evidence>
<protein>
    <submittedName>
        <fullName evidence="2">Uncharacterized protein</fullName>
    </submittedName>
</protein>
<keyword evidence="3" id="KW-1185">Reference proteome</keyword>
<evidence type="ECO:0000313" key="3">
    <source>
        <dbReference type="Proteomes" id="UP001444661"/>
    </source>
</evidence>
<organism evidence="2 3">
    <name type="scientific">Apiospora rasikravindrae</name>
    <dbReference type="NCBI Taxonomy" id="990691"/>
    <lineage>
        <taxon>Eukaryota</taxon>
        <taxon>Fungi</taxon>
        <taxon>Dikarya</taxon>
        <taxon>Ascomycota</taxon>
        <taxon>Pezizomycotina</taxon>
        <taxon>Sordariomycetes</taxon>
        <taxon>Xylariomycetidae</taxon>
        <taxon>Amphisphaeriales</taxon>
        <taxon>Apiosporaceae</taxon>
        <taxon>Apiospora</taxon>
    </lineage>
</organism>
<feature type="compositionally biased region" description="Basic and acidic residues" evidence="1">
    <location>
        <begin position="32"/>
        <end position="45"/>
    </location>
</feature>
<evidence type="ECO:0000313" key="2">
    <source>
        <dbReference type="EMBL" id="KAK8036328.1"/>
    </source>
</evidence>